<keyword evidence="3 6" id="KW-1133">Transmembrane helix</keyword>
<dbReference type="EMBL" id="AMQN01002610">
    <property type="status" value="NOT_ANNOTATED_CDS"/>
    <property type="molecule type" value="Genomic_DNA"/>
</dbReference>
<dbReference type="EnsemblMetazoa" id="CapteT64685">
    <property type="protein sequence ID" value="CapteP64685"/>
    <property type="gene ID" value="CapteG64685"/>
</dbReference>
<evidence type="ECO:0000313" key="9">
    <source>
        <dbReference type="EnsemblMetazoa" id="CapteP64685"/>
    </source>
</evidence>
<keyword evidence="4 5" id="KW-0472">Membrane</keyword>
<dbReference type="PROSITE" id="PS50922">
    <property type="entry name" value="TLC"/>
    <property type="match status" value="1"/>
</dbReference>
<dbReference type="GO" id="GO:0071709">
    <property type="term" value="P:membrane assembly"/>
    <property type="evidence" value="ECO:0007669"/>
    <property type="project" value="TreeGrafter"/>
</dbReference>
<feature type="non-terminal residue" evidence="8">
    <location>
        <position position="1"/>
    </location>
</feature>
<feature type="transmembrane region" description="Helical" evidence="6">
    <location>
        <begin position="111"/>
        <end position="137"/>
    </location>
</feature>
<reference evidence="10" key="1">
    <citation type="submission" date="2012-12" db="EMBL/GenBank/DDBJ databases">
        <authorList>
            <person name="Hellsten U."/>
            <person name="Grimwood J."/>
            <person name="Chapman J.A."/>
            <person name="Shapiro H."/>
            <person name="Aerts A."/>
            <person name="Otillar R.P."/>
            <person name="Terry A.Y."/>
            <person name="Boore J.L."/>
            <person name="Simakov O."/>
            <person name="Marletaz F."/>
            <person name="Cho S.-J."/>
            <person name="Edsinger-Gonzales E."/>
            <person name="Havlak P."/>
            <person name="Kuo D.-H."/>
            <person name="Larsson T."/>
            <person name="Lv J."/>
            <person name="Arendt D."/>
            <person name="Savage R."/>
            <person name="Osoegawa K."/>
            <person name="de Jong P."/>
            <person name="Lindberg D.R."/>
            <person name="Seaver E.C."/>
            <person name="Weisblat D.A."/>
            <person name="Putnam N.H."/>
            <person name="Grigoriev I.V."/>
            <person name="Rokhsar D.S."/>
        </authorList>
    </citation>
    <scope>NUCLEOTIDE SEQUENCE</scope>
    <source>
        <strain evidence="10">I ESC-2004</strain>
    </source>
</reference>
<dbReference type="GO" id="GO:0007009">
    <property type="term" value="P:plasma membrane organization"/>
    <property type="evidence" value="ECO:0007669"/>
    <property type="project" value="TreeGrafter"/>
</dbReference>
<evidence type="ECO:0000313" key="8">
    <source>
        <dbReference type="EMBL" id="ELT93571.1"/>
    </source>
</evidence>
<feature type="non-terminal residue" evidence="8">
    <location>
        <position position="188"/>
    </location>
</feature>
<dbReference type="AlphaFoldDB" id="R7TPY5"/>
<evidence type="ECO:0000256" key="4">
    <source>
        <dbReference type="ARBA" id="ARBA00023136"/>
    </source>
</evidence>
<dbReference type="PANTHER" id="PTHR13439">
    <property type="entry name" value="CT120 PROTEIN"/>
    <property type="match status" value="1"/>
</dbReference>
<sequence>GVIGVVVTAVFFQIINQIVGKVGPPSKVDKSDTWKWRNLFISWIHAIIVGSWDLSCFVIYPDLMSDLIAYKNGYLYAMIAFSSGYFVHDFIDLAVNGKLLSSWEIIAHHIAVAGMFIYNLLTSLCISYNVIALLCEVNTIFLHSRKLLQMCKFGFSHWLYQAASQLNLVTFVCCRFVALAWIVHGMFV</sequence>
<dbReference type="SMART" id="SM00724">
    <property type="entry name" value="TLC"/>
    <property type="match status" value="1"/>
</dbReference>
<evidence type="ECO:0000256" key="6">
    <source>
        <dbReference type="SAM" id="Phobius"/>
    </source>
</evidence>
<dbReference type="HOGENOM" id="CLU_056440_2_0_1"/>
<evidence type="ECO:0000256" key="2">
    <source>
        <dbReference type="ARBA" id="ARBA00022692"/>
    </source>
</evidence>
<comment type="subcellular location">
    <subcellularLocation>
        <location evidence="1">Membrane</location>
        <topology evidence="1">Multi-pass membrane protein</topology>
    </subcellularLocation>
</comment>
<evidence type="ECO:0000259" key="7">
    <source>
        <dbReference type="PROSITE" id="PS50922"/>
    </source>
</evidence>
<name>R7TPY5_CAPTE</name>
<proteinExistence type="predicted"/>
<dbReference type="EMBL" id="KB309694">
    <property type="protein sequence ID" value="ELT93571.1"/>
    <property type="molecule type" value="Genomic_DNA"/>
</dbReference>
<keyword evidence="10" id="KW-1185">Reference proteome</keyword>
<dbReference type="InterPro" id="IPR050846">
    <property type="entry name" value="TLCD"/>
</dbReference>
<dbReference type="InterPro" id="IPR006634">
    <property type="entry name" value="TLC-dom"/>
</dbReference>
<dbReference type="Proteomes" id="UP000014760">
    <property type="component" value="Unassembled WGS sequence"/>
</dbReference>
<reference evidence="8 10" key="2">
    <citation type="journal article" date="2013" name="Nature">
        <title>Insights into bilaterian evolution from three spiralian genomes.</title>
        <authorList>
            <person name="Simakov O."/>
            <person name="Marletaz F."/>
            <person name="Cho S.J."/>
            <person name="Edsinger-Gonzales E."/>
            <person name="Havlak P."/>
            <person name="Hellsten U."/>
            <person name="Kuo D.H."/>
            <person name="Larsson T."/>
            <person name="Lv J."/>
            <person name="Arendt D."/>
            <person name="Savage R."/>
            <person name="Osoegawa K."/>
            <person name="de Jong P."/>
            <person name="Grimwood J."/>
            <person name="Chapman J.A."/>
            <person name="Shapiro H."/>
            <person name="Aerts A."/>
            <person name="Otillar R.P."/>
            <person name="Terry A.Y."/>
            <person name="Boore J.L."/>
            <person name="Grigoriev I.V."/>
            <person name="Lindberg D.R."/>
            <person name="Seaver E.C."/>
            <person name="Weisblat D.A."/>
            <person name="Putnam N.H."/>
            <person name="Rokhsar D.S."/>
        </authorList>
    </citation>
    <scope>NUCLEOTIDE SEQUENCE</scope>
    <source>
        <strain evidence="8 10">I ESC-2004</strain>
    </source>
</reference>
<dbReference type="STRING" id="283909.R7TPY5"/>
<evidence type="ECO:0000256" key="1">
    <source>
        <dbReference type="ARBA" id="ARBA00004141"/>
    </source>
</evidence>
<reference evidence="9" key="3">
    <citation type="submission" date="2015-06" db="UniProtKB">
        <authorList>
            <consortium name="EnsemblMetazoa"/>
        </authorList>
    </citation>
    <scope>IDENTIFICATION</scope>
</reference>
<feature type="transmembrane region" description="Helical" evidence="6">
    <location>
        <begin position="40"/>
        <end position="61"/>
    </location>
</feature>
<dbReference type="GO" id="GO:0097035">
    <property type="term" value="P:regulation of membrane lipid distribution"/>
    <property type="evidence" value="ECO:0007669"/>
    <property type="project" value="TreeGrafter"/>
</dbReference>
<dbReference type="GO" id="GO:0055091">
    <property type="term" value="P:phospholipid homeostasis"/>
    <property type="evidence" value="ECO:0007669"/>
    <property type="project" value="TreeGrafter"/>
</dbReference>
<feature type="domain" description="TLC" evidence="7">
    <location>
        <begin position="31"/>
        <end position="188"/>
    </location>
</feature>
<dbReference type="OMA" id="NDFIRRD"/>
<dbReference type="OrthoDB" id="10266980at2759"/>
<keyword evidence="2 5" id="KW-0812">Transmembrane</keyword>
<feature type="transmembrane region" description="Helical" evidence="6">
    <location>
        <begin position="158"/>
        <end position="183"/>
    </location>
</feature>
<gene>
    <name evidence="8" type="ORF">CAPTEDRAFT_64685</name>
</gene>
<evidence type="ECO:0000256" key="5">
    <source>
        <dbReference type="PROSITE-ProRule" id="PRU00205"/>
    </source>
</evidence>
<dbReference type="Pfam" id="PF03798">
    <property type="entry name" value="TRAM_LAG1_CLN8"/>
    <property type="match status" value="1"/>
</dbReference>
<evidence type="ECO:0000256" key="3">
    <source>
        <dbReference type="ARBA" id="ARBA00022989"/>
    </source>
</evidence>
<evidence type="ECO:0000313" key="10">
    <source>
        <dbReference type="Proteomes" id="UP000014760"/>
    </source>
</evidence>
<dbReference type="EMBL" id="AMQN01002609">
    <property type="status" value="NOT_ANNOTATED_CDS"/>
    <property type="molecule type" value="Genomic_DNA"/>
</dbReference>
<organism evidence="8">
    <name type="scientific">Capitella teleta</name>
    <name type="common">Polychaete worm</name>
    <dbReference type="NCBI Taxonomy" id="283909"/>
    <lineage>
        <taxon>Eukaryota</taxon>
        <taxon>Metazoa</taxon>
        <taxon>Spiralia</taxon>
        <taxon>Lophotrochozoa</taxon>
        <taxon>Annelida</taxon>
        <taxon>Polychaeta</taxon>
        <taxon>Sedentaria</taxon>
        <taxon>Scolecida</taxon>
        <taxon>Capitellidae</taxon>
        <taxon>Capitella</taxon>
    </lineage>
</organism>
<feature type="transmembrane region" description="Helical" evidence="6">
    <location>
        <begin position="73"/>
        <end position="91"/>
    </location>
</feature>
<dbReference type="PANTHER" id="PTHR13439:SF4">
    <property type="entry name" value="TLC DOMAIN-CONTAINING PROTEIN"/>
    <property type="match status" value="1"/>
</dbReference>
<accession>R7TPY5</accession>
<dbReference type="GO" id="GO:0005886">
    <property type="term" value="C:plasma membrane"/>
    <property type="evidence" value="ECO:0007669"/>
    <property type="project" value="TreeGrafter"/>
</dbReference>
<protein>
    <recommendedName>
        <fullName evidence="7">TLC domain-containing protein</fullName>
    </recommendedName>
</protein>